<feature type="compositionally biased region" description="Basic and acidic residues" evidence="1">
    <location>
        <begin position="1"/>
        <end position="11"/>
    </location>
</feature>
<name>A0A5B7GMW2_PORTR</name>
<gene>
    <name evidence="2" type="ORF">E2C01_051873</name>
</gene>
<feature type="compositionally biased region" description="Low complexity" evidence="1">
    <location>
        <begin position="16"/>
        <end position="26"/>
    </location>
</feature>
<proteinExistence type="predicted"/>
<dbReference type="Proteomes" id="UP000324222">
    <property type="component" value="Unassembled WGS sequence"/>
</dbReference>
<comment type="caution">
    <text evidence="2">The sequence shown here is derived from an EMBL/GenBank/DDBJ whole genome shotgun (WGS) entry which is preliminary data.</text>
</comment>
<keyword evidence="3" id="KW-1185">Reference proteome</keyword>
<organism evidence="2 3">
    <name type="scientific">Portunus trituberculatus</name>
    <name type="common">Swimming crab</name>
    <name type="synonym">Neptunus trituberculatus</name>
    <dbReference type="NCBI Taxonomy" id="210409"/>
    <lineage>
        <taxon>Eukaryota</taxon>
        <taxon>Metazoa</taxon>
        <taxon>Ecdysozoa</taxon>
        <taxon>Arthropoda</taxon>
        <taxon>Crustacea</taxon>
        <taxon>Multicrustacea</taxon>
        <taxon>Malacostraca</taxon>
        <taxon>Eumalacostraca</taxon>
        <taxon>Eucarida</taxon>
        <taxon>Decapoda</taxon>
        <taxon>Pleocyemata</taxon>
        <taxon>Brachyura</taxon>
        <taxon>Eubrachyura</taxon>
        <taxon>Portunoidea</taxon>
        <taxon>Portunidae</taxon>
        <taxon>Portuninae</taxon>
        <taxon>Portunus</taxon>
    </lineage>
</organism>
<reference evidence="2 3" key="1">
    <citation type="submission" date="2019-05" db="EMBL/GenBank/DDBJ databases">
        <title>Another draft genome of Portunus trituberculatus and its Hox gene families provides insights of decapod evolution.</title>
        <authorList>
            <person name="Jeong J.-H."/>
            <person name="Song I."/>
            <person name="Kim S."/>
            <person name="Choi T."/>
            <person name="Kim D."/>
            <person name="Ryu S."/>
            <person name="Kim W."/>
        </authorList>
    </citation>
    <scope>NUCLEOTIDE SEQUENCE [LARGE SCALE GENOMIC DNA]</scope>
    <source>
        <tissue evidence="2">Muscle</tissue>
    </source>
</reference>
<evidence type="ECO:0000313" key="2">
    <source>
        <dbReference type="EMBL" id="MPC57884.1"/>
    </source>
</evidence>
<accession>A0A5B7GMW2</accession>
<protein>
    <submittedName>
        <fullName evidence="2">Uncharacterized protein</fullName>
    </submittedName>
</protein>
<feature type="region of interest" description="Disordered" evidence="1">
    <location>
        <begin position="1"/>
        <end position="48"/>
    </location>
</feature>
<evidence type="ECO:0000313" key="3">
    <source>
        <dbReference type="Proteomes" id="UP000324222"/>
    </source>
</evidence>
<dbReference type="AlphaFoldDB" id="A0A5B7GMW2"/>
<evidence type="ECO:0000256" key="1">
    <source>
        <dbReference type="SAM" id="MobiDB-lite"/>
    </source>
</evidence>
<dbReference type="EMBL" id="VSRR010015160">
    <property type="protein sequence ID" value="MPC57884.1"/>
    <property type="molecule type" value="Genomic_DNA"/>
</dbReference>
<sequence>MEKRVTSRSDDQWAGTSTSSTQLTTTGRPRPHHARAAKPSDTPAGGLRFLLSHPHSASPLQQLLFIAGLFSERRCSPGGGKDKRGACAIPRLGLTCARGCAGYPLSLICQSYASQVTPPSIPSFFQSSSRTSHQLSSTFTTSFHHLASLSPFHQPPTPTLI</sequence>